<dbReference type="PANTHER" id="PTHR36151">
    <property type="entry name" value="BLR2777 PROTEIN"/>
    <property type="match status" value="1"/>
</dbReference>
<feature type="domain" description="ER-bound oxygenase mpaB/mpaB'/Rubber oxygenase catalytic" evidence="1">
    <location>
        <begin position="28"/>
        <end position="264"/>
    </location>
</feature>
<keyword evidence="2" id="KW-0560">Oxidoreductase</keyword>
<dbReference type="Proteomes" id="UP001601444">
    <property type="component" value="Unassembled WGS sequence"/>
</dbReference>
<gene>
    <name evidence="2" type="ORF">ACFYTF_18980</name>
</gene>
<dbReference type="GO" id="GO:0016491">
    <property type="term" value="F:oxidoreductase activity"/>
    <property type="evidence" value="ECO:0007669"/>
    <property type="project" value="UniProtKB-KW"/>
</dbReference>
<dbReference type="Pfam" id="PF09995">
    <property type="entry name" value="MPAB_Lcp_cat"/>
    <property type="match status" value="1"/>
</dbReference>
<name>A0ABW6PR73_9NOCA</name>
<organism evidence="2 3">
    <name type="scientific">Nocardia thailandica</name>
    <dbReference type="NCBI Taxonomy" id="257275"/>
    <lineage>
        <taxon>Bacteria</taxon>
        <taxon>Bacillati</taxon>
        <taxon>Actinomycetota</taxon>
        <taxon>Actinomycetes</taxon>
        <taxon>Mycobacteriales</taxon>
        <taxon>Nocardiaceae</taxon>
        <taxon>Nocardia</taxon>
    </lineage>
</organism>
<evidence type="ECO:0000259" key="1">
    <source>
        <dbReference type="Pfam" id="PF09995"/>
    </source>
</evidence>
<protein>
    <submittedName>
        <fullName evidence="2">Oxygenase MpaB family protein</fullName>
        <ecNumber evidence="2">1.-.-.-</ecNumber>
    </submittedName>
</protein>
<evidence type="ECO:0000313" key="2">
    <source>
        <dbReference type="EMBL" id="MFF0544917.1"/>
    </source>
</evidence>
<dbReference type="InterPro" id="IPR018713">
    <property type="entry name" value="MPAB/Lcp_cat_dom"/>
</dbReference>
<keyword evidence="3" id="KW-1185">Reference proteome</keyword>
<comment type="caution">
    <text evidence="2">The sequence shown here is derived from an EMBL/GenBank/DDBJ whole genome shotgun (WGS) entry which is preliminary data.</text>
</comment>
<dbReference type="PANTHER" id="PTHR36151:SF3">
    <property type="entry name" value="ER-BOUND OXYGENASE MPAB_MPAB'_RUBBER OXYGENASE CATALYTIC DOMAIN-CONTAINING PROTEIN"/>
    <property type="match status" value="1"/>
</dbReference>
<dbReference type="EC" id="1.-.-.-" evidence="2"/>
<proteinExistence type="predicted"/>
<sequence length="303" mass="33607">MTTSAVHAPTETDFLDLVSPDSLLARTAGLWAYLPANGVAFLLQTMHPTIGDVVGKYSTYGSDPFGRAIRSIDSVNLWVYGESAAIEEGYRLRRLHQPLQMVNGEGKRISALNPAPYGWVIATGYAGAVWLWPHLFGREPTEAEQDALFEDTAKVARIVQVPESAFPSSRAEFWTYFDDMVANTLVNHPVTQDLIGNLMTESGPVPRHLPRGLRRPWAPVGKLIGRSEYLLSIGLLPPNVREILGLEWTEREAAAAKALWTSVRLGSKYLPDRLRYTPVAYHTLRRAAAIDAIKHRARSSFTS</sequence>
<evidence type="ECO:0000313" key="3">
    <source>
        <dbReference type="Proteomes" id="UP001601444"/>
    </source>
</evidence>
<reference evidence="2 3" key="1">
    <citation type="submission" date="2024-10" db="EMBL/GenBank/DDBJ databases">
        <title>The Natural Products Discovery Center: Release of the First 8490 Sequenced Strains for Exploring Actinobacteria Biosynthetic Diversity.</title>
        <authorList>
            <person name="Kalkreuter E."/>
            <person name="Kautsar S.A."/>
            <person name="Yang D."/>
            <person name="Bader C.D."/>
            <person name="Teijaro C.N."/>
            <person name="Fluegel L."/>
            <person name="Davis C.M."/>
            <person name="Simpson J.R."/>
            <person name="Lauterbach L."/>
            <person name="Steele A.D."/>
            <person name="Gui C."/>
            <person name="Meng S."/>
            <person name="Li G."/>
            <person name="Viehrig K."/>
            <person name="Ye F."/>
            <person name="Su P."/>
            <person name="Kiefer A.F."/>
            <person name="Nichols A."/>
            <person name="Cepeda A.J."/>
            <person name="Yan W."/>
            <person name="Fan B."/>
            <person name="Jiang Y."/>
            <person name="Adhikari A."/>
            <person name="Zheng C.-J."/>
            <person name="Schuster L."/>
            <person name="Cowan T.M."/>
            <person name="Smanski M.J."/>
            <person name="Chevrette M.G."/>
            <person name="De Carvalho L.P.S."/>
            <person name="Shen B."/>
        </authorList>
    </citation>
    <scope>NUCLEOTIDE SEQUENCE [LARGE SCALE GENOMIC DNA]</scope>
    <source>
        <strain evidence="2 3">NPDC004045</strain>
    </source>
</reference>
<dbReference type="RefSeq" id="WP_387701405.1">
    <property type="nucleotide sequence ID" value="NZ_JBIAMX010000011.1"/>
</dbReference>
<accession>A0ABW6PR73</accession>
<dbReference type="EMBL" id="JBIAMX010000011">
    <property type="protein sequence ID" value="MFF0544917.1"/>
    <property type="molecule type" value="Genomic_DNA"/>
</dbReference>